<sequence length="86" mass="8647">MTIAGALAAVLSAFALFAGSGHCRWRPPMALRRHGSLAGIVLAIASLAAWIVALGVGAGLCTMLACWMLAMVALPCLAALAGSSPR</sequence>
<evidence type="ECO:0008006" key="4">
    <source>
        <dbReference type="Google" id="ProtNLM"/>
    </source>
</evidence>
<keyword evidence="3" id="KW-1185">Reference proteome</keyword>
<reference evidence="3" key="1">
    <citation type="journal article" date="2019" name="Int. J. Syst. Evol. Microbiol.">
        <title>The Global Catalogue of Microorganisms (GCM) 10K type strain sequencing project: providing services to taxonomists for standard genome sequencing and annotation.</title>
        <authorList>
            <consortium name="The Broad Institute Genomics Platform"/>
            <consortium name="The Broad Institute Genome Sequencing Center for Infectious Disease"/>
            <person name="Wu L."/>
            <person name="Ma J."/>
        </authorList>
    </citation>
    <scope>NUCLEOTIDE SEQUENCE [LARGE SCALE GENOMIC DNA]</scope>
    <source>
        <strain evidence="3">KCTC 42211</strain>
    </source>
</reference>
<accession>A0ABV7UQR5</accession>
<organism evidence="2 3">
    <name type="scientific">Luteimonas notoginsengisoli</name>
    <dbReference type="NCBI Taxonomy" id="1578200"/>
    <lineage>
        <taxon>Bacteria</taxon>
        <taxon>Pseudomonadati</taxon>
        <taxon>Pseudomonadota</taxon>
        <taxon>Gammaproteobacteria</taxon>
        <taxon>Lysobacterales</taxon>
        <taxon>Lysobacteraceae</taxon>
        <taxon>Luteimonas</taxon>
    </lineage>
</organism>
<feature type="transmembrane region" description="Helical" evidence="1">
    <location>
        <begin position="64"/>
        <end position="83"/>
    </location>
</feature>
<protein>
    <recommendedName>
        <fullName evidence="4">DUF3325 domain-containing protein</fullName>
    </recommendedName>
</protein>
<name>A0ABV7UQR5_9GAMM</name>
<feature type="transmembrane region" description="Helical" evidence="1">
    <location>
        <begin position="37"/>
        <end position="57"/>
    </location>
</feature>
<comment type="caution">
    <text evidence="2">The sequence shown here is derived from an EMBL/GenBank/DDBJ whole genome shotgun (WGS) entry which is preliminary data.</text>
</comment>
<dbReference type="EMBL" id="JBHRYF010000001">
    <property type="protein sequence ID" value="MFC3658979.1"/>
    <property type="molecule type" value="Genomic_DNA"/>
</dbReference>
<proteinExistence type="predicted"/>
<keyword evidence="1" id="KW-0812">Transmembrane</keyword>
<dbReference type="RefSeq" id="WP_386705915.1">
    <property type="nucleotide sequence ID" value="NZ_JBHRYF010000001.1"/>
</dbReference>
<keyword evidence="1" id="KW-0472">Membrane</keyword>
<evidence type="ECO:0000256" key="1">
    <source>
        <dbReference type="SAM" id="Phobius"/>
    </source>
</evidence>
<gene>
    <name evidence="2" type="ORF">ACFOM9_02660</name>
</gene>
<evidence type="ECO:0000313" key="2">
    <source>
        <dbReference type="EMBL" id="MFC3658979.1"/>
    </source>
</evidence>
<keyword evidence="1" id="KW-1133">Transmembrane helix</keyword>
<evidence type="ECO:0000313" key="3">
    <source>
        <dbReference type="Proteomes" id="UP001595724"/>
    </source>
</evidence>
<dbReference type="Proteomes" id="UP001595724">
    <property type="component" value="Unassembled WGS sequence"/>
</dbReference>